<reference evidence="1" key="1">
    <citation type="journal article" date="2010" name="PLoS Pathog.">
        <title>Analysis of virion structural components reveals vestiges of the ancestral ichnovirus genome.</title>
        <authorList>
            <person name="Volkoff A.-N."/>
            <person name="Jouan V."/>
            <person name="Urbach S."/>
            <person name="Samain S."/>
            <person name="Bergoin M."/>
            <person name="Wincker P."/>
            <person name="Demettre E."/>
            <person name="Cousserans F."/>
            <person name="Provost B."/>
            <person name="Coulibaly F."/>
            <person name="Legeai F."/>
            <person name="Beliveau C."/>
            <person name="Cusson M."/>
            <person name="Gyapay G."/>
            <person name="Drezen J.-M."/>
        </authorList>
    </citation>
    <scope>NUCLEOTIDE SEQUENCE</scope>
</reference>
<sequence>MAATVSLAEHQDESAVHDGRLQTLKAVQQFRHNVIGQLEAFEELFGPSNTLMPLSYSLQSKSKYEFVDFGYKLCRDHEVLIGPIYMYGLCKSTEHDKSIAKLNTDISEGKERLMMLISNCDNISHKPSGSLLSLIFNDMANKLDNVLSNAEIVKRITSRYPRFDALAFARNKKNILQKYISGKENYSCDPVRLRVDIAPTTDENYTCYEISQGLCRTKGHCYFMPPMLRRGYLILKMPYIRAVLTWKSTDYLFKLNAKMMMVEKIENTPPPSCFDISTGKAVDDTEAIFMLDGCSDVDWSDEVENVIVLPSTRELSELTTATSEHSPILPPFCYPRQDLNDNGSKSEPDTFEDDDVDMTADVSVHQGKILSCAISDFIKTIRDEGNWSPSIANLSKFVNRFIRVMKRKKASLLYTDGRTVNVNGSVVRELSITDSRTIQTPAAFEDLVEQYYDRFRLNCDTDEIMRSCWNETFSHEETTTWHSCQLTNKKKRSATSITHNASKNRQTKR</sequence>
<dbReference type="AlphaFoldDB" id="D7P5M5"/>
<protein>
    <submittedName>
        <fullName evidence="1">Uncharacterized protein IVSP2-1</fullName>
    </submittedName>
</protein>
<name>D7P5M5_HYPDD</name>
<evidence type="ECO:0000313" key="1">
    <source>
        <dbReference type="EMBL" id="ADI40459.1"/>
    </source>
</evidence>
<gene>
    <name evidence="1" type="primary">IVSP2-1</name>
</gene>
<proteinExistence type="predicted"/>
<accession>D7P5M5</accession>
<organism evidence="1">
    <name type="scientific">Hyposoter didymator</name>
    <name type="common">Parasitoid wasp</name>
    <name type="synonym">Ichneumon didymator</name>
    <dbReference type="NCBI Taxonomy" id="260305"/>
    <lineage>
        <taxon>Eukaryota</taxon>
        <taxon>Metazoa</taxon>
        <taxon>Ecdysozoa</taxon>
        <taxon>Arthropoda</taxon>
        <taxon>Hexapoda</taxon>
        <taxon>Insecta</taxon>
        <taxon>Pterygota</taxon>
        <taxon>Neoptera</taxon>
        <taxon>Endopterygota</taxon>
        <taxon>Hymenoptera</taxon>
        <taxon>Apocrita</taxon>
        <taxon>Ichneumonoidea</taxon>
        <taxon>Ichneumonidae</taxon>
        <taxon>Campopleginae</taxon>
        <taxon>Dusona group</taxon>
        <taxon>Hyposoter</taxon>
    </lineage>
</organism>
<dbReference type="EMBL" id="GQ923581">
    <property type="protein sequence ID" value="ADI40459.1"/>
    <property type="molecule type" value="Genomic_DNA"/>
</dbReference>